<comment type="similarity">
    <text evidence="2 6">Belongs to the glycosyl hydrolase 5 (cellulase A) family.</text>
</comment>
<feature type="signal peptide" evidence="7">
    <location>
        <begin position="1"/>
        <end position="23"/>
    </location>
</feature>
<dbReference type="AlphaFoldDB" id="F0XAP1"/>
<dbReference type="EC" id="3.2.1.4" evidence="3"/>
<dbReference type="PANTHER" id="PTHR34142:SF1">
    <property type="entry name" value="GLYCOSIDE HYDROLASE FAMILY 5 DOMAIN-CONTAINING PROTEIN"/>
    <property type="match status" value="1"/>
</dbReference>
<reference evidence="9 10" key="1">
    <citation type="journal article" date="2011" name="Proc. Natl. Acad. Sci. U.S.A.">
        <title>Genome and transcriptome analyses of the mountain pine beetle-fungal symbiont Grosmannia clavigera, a lodgepole pine pathogen.</title>
        <authorList>
            <person name="DiGuistini S."/>
            <person name="Wang Y."/>
            <person name="Liao N.Y."/>
            <person name="Taylor G."/>
            <person name="Tanguay P."/>
            <person name="Feau N."/>
            <person name="Henrissat B."/>
            <person name="Chan S.K."/>
            <person name="Hesse-Orce U."/>
            <person name="Alamouti S.M."/>
            <person name="Tsui C.K.M."/>
            <person name="Docking R.T."/>
            <person name="Levasseur A."/>
            <person name="Haridas S."/>
            <person name="Robertson G."/>
            <person name="Birol I."/>
            <person name="Holt R.A."/>
            <person name="Marra M.A."/>
            <person name="Hamelin R.C."/>
            <person name="Hirst M."/>
            <person name="Jones S.J.M."/>
            <person name="Bohlmann J."/>
            <person name="Breuil C."/>
        </authorList>
    </citation>
    <scope>NUCLEOTIDE SEQUENCE [LARGE SCALE GENOMIC DNA]</scope>
    <source>
        <strain evidence="10">kw1407 / UAMH 11150</strain>
    </source>
</reference>
<dbReference type="GO" id="GO:0008810">
    <property type="term" value="F:cellulase activity"/>
    <property type="evidence" value="ECO:0007669"/>
    <property type="project" value="UniProtKB-EC"/>
</dbReference>
<dbReference type="STRING" id="655863.F0XAP1"/>
<dbReference type="EMBL" id="GL629735">
    <property type="protein sequence ID" value="EFX05328.1"/>
    <property type="molecule type" value="Genomic_DNA"/>
</dbReference>
<evidence type="ECO:0000256" key="2">
    <source>
        <dbReference type="ARBA" id="ARBA00005641"/>
    </source>
</evidence>
<dbReference type="HOGENOM" id="CLU_029718_0_2_1"/>
<dbReference type="Proteomes" id="UP000007796">
    <property type="component" value="Unassembled WGS sequence"/>
</dbReference>
<evidence type="ECO:0000256" key="3">
    <source>
        <dbReference type="ARBA" id="ARBA00012601"/>
    </source>
</evidence>
<sequence>MHLLEQLLGVLAVSLTLPLPTSAMLMHSESEQKRNSSFRFTGVSESGAEFGSGKIPGTVNTDYVWPVSSSIDTLMEKGFNTFRVPILMERAIPTQMSGTIDESYFQNLEKIITYITGKGAYAVIDPHNFGRYNGNIISNVAAFEAWWYTVAKRFHTNSKVIFDTNNEYHDMDNNLVASLNQAAIKGIRASGATTQYIFVEGNMWSGAWHWISSGTSTGMGTLVDPSNKIIYEMHQYLDTDGSGTSTDCVSATVGSERLAAATKWLKDNKKIGILGETAGGANSQCISALQDMFRYMEKNTDVWAGWLWWGAGPWWGPYIYSMEPPSGVAYTGVLPSITQFI</sequence>
<name>F0XAP1_GROCL</name>
<protein>
    <recommendedName>
        <fullName evidence="3">cellulase</fullName>
        <ecNumber evidence="3">3.2.1.4</ecNumber>
    </recommendedName>
</protein>
<dbReference type="InterPro" id="IPR001547">
    <property type="entry name" value="Glyco_hydro_5"/>
</dbReference>
<accession>F0XAP1</accession>
<keyword evidence="4 6" id="KW-0378">Hydrolase</keyword>
<keyword evidence="7" id="KW-0732">Signal</keyword>
<dbReference type="eggNOG" id="ENOG502QXN4">
    <property type="taxonomic scope" value="Eukaryota"/>
</dbReference>
<dbReference type="GO" id="GO:0009251">
    <property type="term" value="P:glucan catabolic process"/>
    <property type="evidence" value="ECO:0007669"/>
    <property type="project" value="TreeGrafter"/>
</dbReference>
<gene>
    <name evidence="9" type="ORF">CMQ_3397</name>
</gene>
<comment type="catalytic activity">
    <reaction evidence="1">
        <text>Endohydrolysis of (1-&gt;4)-beta-D-glucosidic linkages in cellulose, lichenin and cereal beta-D-glucans.</text>
        <dbReference type="EC" id="3.2.1.4"/>
    </reaction>
</comment>
<evidence type="ECO:0000256" key="7">
    <source>
        <dbReference type="SAM" id="SignalP"/>
    </source>
</evidence>
<dbReference type="InterPro" id="IPR017853">
    <property type="entry name" value="GH"/>
</dbReference>
<dbReference type="SUPFAM" id="SSF51445">
    <property type="entry name" value="(Trans)glycosidases"/>
    <property type="match status" value="1"/>
</dbReference>
<evidence type="ECO:0000256" key="1">
    <source>
        <dbReference type="ARBA" id="ARBA00000966"/>
    </source>
</evidence>
<feature type="domain" description="Glycoside hydrolase family 5" evidence="8">
    <location>
        <begin position="44"/>
        <end position="311"/>
    </location>
</feature>
<dbReference type="Gene3D" id="3.20.20.80">
    <property type="entry name" value="Glycosidases"/>
    <property type="match status" value="1"/>
</dbReference>
<dbReference type="PANTHER" id="PTHR34142">
    <property type="entry name" value="ENDO-BETA-1,4-GLUCANASE A"/>
    <property type="match status" value="1"/>
</dbReference>
<evidence type="ECO:0000313" key="9">
    <source>
        <dbReference type="EMBL" id="EFX05328.1"/>
    </source>
</evidence>
<dbReference type="Pfam" id="PF00150">
    <property type="entry name" value="Cellulase"/>
    <property type="match status" value="1"/>
</dbReference>
<dbReference type="InParanoid" id="F0XAP1"/>
<dbReference type="OrthoDB" id="5823761at2759"/>
<evidence type="ECO:0000256" key="5">
    <source>
        <dbReference type="ARBA" id="ARBA00023295"/>
    </source>
</evidence>
<dbReference type="RefSeq" id="XP_014174810.1">
    <property type="nucleotide sequence ID" value="XM_014319335.1"/>
</dbReference>
<dbReference type="GeneID" id="25976492"/>
<evidence type="ECO:0000256" key="4">
    <source>
        <dbReference type="ARBA" id="ARBA00022801"/>
    </source>
</evidence>
<evidence type="ECO:0000313" key="10">
    <source>
        <dbReference type="Proteomes" id="UP000007796"/>
    </source>
</evidence>
<evidence type="ECO:0000256" key="6">
    <source>
        <dbReference type="RuleBase" id="RU361153"/>
    </source>
</evidence>
<organism evidence="10">
    <name type="scientific">Grosmannia clavigera (strain kw1407 / UAMH 11150)</name>
    <name type="common">Blue stain fungus</name>
    <name type="synonym">Graphiocladiella clavigera</name>
    <dbReference type="NCBI Taxonomy" id="655863"/>
    <lineage>
        <taxon>Eukaryota</taxon>
        <taxon>Fungi</taxon>
        <taxon>Dikarya</taxon>
        <taxon>Ascomycota</taxon>
        <taxon>Pezizomycotina</taxon>
        <taxon>Sordariomycetes</taxon>
        <taxon>Sordariomycetidae</taxon>
        <taxon>Ophiostomatales</taxon>
        <taxon>Ophiostomataceae</taxon>
        <taxon>Leptographium</taxon>
    </lineage>
</organism>
<proteinExistence type="inferred from homology"/>
<feature type="chain" id="PRO_5003260339" description="cellulase" evidence="7">
    <location>
        <begin position="24"/>
        <end position="341"/>
    </location>
</feature>
<evidence type="ECO:0000259" key="8">
    <source>
        <dbReference type="Pfam" id="PF00150"/>
    </source>
</evidence>
<keyword evidence="10" id="KW-1185">Reference proteome</keyword>
<keyword evidence="5 6" id="KW-0326">Glycosidase</keyword>